<reference evidence="1 2" key="1">
    <citation type="submission" date="2012-06" db="EMBL/GenBank/DDBJ databases">
        <title>Complete genome of Enterococcus faecalis siphophage EfaCPT1.</title>
        <authorList>
            <person name="Beheshti Maal K."/>
            <person name="Bouzari M."/>
            <person name="Arbabzadeh Zavareh F."/>
            <person name="Gill J.J."/>
            <person name="Berry J.D."/>
            <person name="Das M."/>
            <person name="Gonzalez C.F."/>
            <person name="Young R.F."/>
        </authorList>
    </citation>
    <scope>NUCLEOTIDE SEQUENCE [LARGE SCALE GENOMIC DNA]</scope>
</reference>
<dbReference type="GeneID" id="22112768"/>
<dbReference type="KEGG" id="vg:22112768"/>
<evidence type="ECO:0000313" key="2">
    <source>
        <dbReference type="Proteomes" id="UP000002923"/>
    </source>
</evidence>
<name>I7B7E9_9CAUD</name>
<evidence type="ECO:0000313" key="1">
    <source>
        <dbReference type="EMBL" id="AFO10847.1"/>
    </source>
</evidence>
<dbReference type="EMBL" id="JX193904">
    <property type="protein sequence ID" value="AFO10847.1"/>
    <property type="molecule type" value="Genomic_DNA"/>
</dbReference>
<dbReference type="Proteomes" id="UP000002923">
    <property type="component" value="Segment"/>
</dbReference>
<keyword evidence="2" id="KW-1185">Reference proteome</keyword>
<protein>
    <submittedName>
        <fullName evidence="1">Uncharacterized protein</fullName>
    </submittedName>
</protein>
<proteinExistence type="predicted"/>
<dbReference type="OrthoDB" id="19803at10239"/>
<dbReference type="RefSeq" id="YP_009103867.1">
    <property type="nucleotide sequence ID" value="NC_025465.1"/>
</dbReference>
<organism evidence="1 2">
    <name type="scientific">Enterococcus phage EfaCPT1</name>
    <dbReference type="NCBI Taxonomy" id="1204540"/>
    <lineage>
        <taxon>Viruses</taxon>
        <taxon>Duplodnaviria</taxon>
        <taxon>Heunggongvirae</taxon>
        <taxon>Uroviricota</taxon>
        <taxon>Caudoviricetes</taxon>
        <taxon>Efquatrovirus</taxon>
        <taxon>Efquatrovirus EfaCPT1</taxon>
    </lineage>
</organism>
<gene>
    <name evidence="1" type="ORF">EfaCPT1_gp50</name>
</gene>
<accession>I7B7E9</accession>
<sequence>MRVDMYTERYYEFEEPYNGATVTVVLKNNVPLMYQYEYKDVQNTLAYKFRGLYNLKYIGDIVNVWNEKRLLKKLDEVEK</sequence>